<gene>
    <name evidence="1" type="ORF">AB5I84_05730</name>
</gene>
<name>A0ABV4AGT7_9GAMM</name>
<accession>A0ABV4AGT7</accession>
<evidence type="ECO:0008006" key="3">
    <source>
        <dbReference type="Google" id="ProtNLM"/>
    </source>
</evidence>
<protein>
    <recommendedName>
        <fullName evidence="3">Glycosyltransferase</fullName>
    </recommendedName>
</protein>
<keyword evidence="2" id="KW-1185">Reference proteome</keyword>
<dbReference type="EMBL" id="JBGCUO010000001">
    <property type="protein sequence ID" value="MEY1661647.1"/>
    <property type="molecule type" value="Genomic_DNA"/>
</dbReference>
<sequence>MRDILYVLATPHFFSEGMCGRVSHAIGFVRGMTENGVSVRVVSGPDPEGFLKESKSHSSIESRLFFYFRVAWALAVAKESRAVIRWRPVLPFILFPIIFYKRKMMDVFWEINGVTGKNSRFPIVRWISSVSIWLANLTGAAVVVSESSAKGLRQAGWSRKLFVIRNGYDSTVSWPDIEAQRGTPISLVYFGAFQRYYDWNVLISVYEQARESGLVSNLMIWGFEREFNVSGIEVMGRFNIHELPKSLSGLVNPALVLHTDDSQLSYEGSPMKLYEYLSTGLPVVVSDSQREKISANFHVYWYKAGCGKSLKEAIFMVSSRYEEALQLSRGNVFLAESLGSWGVVTREFAELVNN</sequence>
<dbReference type="RefSeq" id="WP_369454897.1">
    <property type="nucleotide sequence ID" value="NZ_JBGCUO010000001.1"/>
</dbReference>
<proteinExistence type="predicted"/>
<organism evidence="1 2">
    <name type="scientific">Isoalcanivorax beigongshangi</name>
    <dbReference type="NCBI Taxonomy" id="3238810"/>
    <lineage>
        <taxon>Bacteria</taxon>
        <taxon>Pseudomonadati</taxon>
        <taxon>Pseudomonadota</taxon>
        <taxon>Gammaproteobacteria</taxon>
        <taxon>Oceanospirillales</taxon>
        <taxon>Alcanivoracaceae</taxon>
        <taxon>Isoalcanivorax</taxon>
    </lineage>
</organism>
<evidence type="ECO:0000313" key="1">
    <source>
        <dbReference type="EMBL" id="MEY1661647.1"/>
    </source>
</evidence>
<reference evidence="1 2" key="1">
    <citation type="submission" date="2024-07" db="EMBL/GenBank/DDBJ databases">
        <authorList>
            <person name="Ren Q."/>
        </authorList>
    </citation>
    <scope>NUCLEOTIDE SEQUENCE [LARGE SCALE GENOMIC DNA]</scope>
    <source>
        <strain evidence="1 2">REN37</strain>
    </source>
</reference>
<comment type="caution">
    <text evidence="1">The sequence shown here is derived from an EMBL/GenBank/DDBJ whole genome shotgun (WGS) entry which is preliminary data.</text>
</comment>
<dbReference type="SUPFAM" id="SSF53756">
    <property type="entry name" value="UDP-Glycosyltransferase/glycogen phosphorylase"/>
    <property type="match status" value="1"/>
</dbReference>
<dbReference type="Gene3D" id="3.40.50.2000">
    <property type="entry name" value="Glycogen Phosphorylase B"/>
    <property type="match status" value="1"/>
</dbReference>
<evidence type="ECO:0000313" key="2">
    <source>
        <dbReference type="Proteomes" id="UP001562065"/>
    </source>
</evidence>
<dbReference type="Proteomes" id="UP001562065">
    <property type="component" value="Unassembled WGS sequence"/>
</dbReference>